<comment type="caution">
    <text evidence="5">The sequence shown here is derived from an EMBL/GenBank/DDBJ whole genome shotgun (WGS) entry which is preliminary data.</text>
</comment>
<dbReference type="Gene3D" id="3.40.50.2300">
    <property type="match status" value="2"/>
</dbReference>
<dbReference type="SUPFAM" id="SSF53822">
    <property type="entry name" value="Periplasmic binding protein-like I"/>
    <property type="match status" value="1"/>
</dbReference>
<dbReference type="PANTHER" id="PTHR30146">
    <property type="entry name" value="LACI-RELATED TRANSCRIPTIONAL REPRESSOR"/>
    <property type="match status" value="1"/>
</dbReference>
<protein>
    <submittedName>
        <fullName evidence="5">LacI family transcriptional regulator</fullName>
    </submittedName>
</protein>
<keyword evidence="6" id="KW-1185">Reference proteome</keyword>
<dbReference type="PROSITE" id="PS00356">
    <property type="entry name" value="HTH_LACI_1"/>
    <property type="match status" value="1"/>
</dbReference>
<dbReference type="Pfam" id="PF13377">
    <property type="entry name" value="Peripla_BP_3"/>
    <property type="match status" value="1"/>
</dbReference>
<dbReference type="GO" id="GO:0000976">
    <property type="term" value="F:transcription cis-regulatory region binding"/>
    <property type="evidence" value="ECO:0007669"/>
    <property type="project" value="TreeGrafter"/>
</dbReference>
<evidence type="ECO:0000313" key="5">
    <source>
        <dbReference type="EMBL" id="TFV96885.1"/>
    </source>
</evidence>
<dbReference type="RefSeq" id="WP_135120843.1">
    <property type="nucleotide sequence ID" value="NZ_SPQZ01000004.1"/>
</dbReference>
<dbReference type="InterPro" id="IPR028082">
    <property type="entry name" value="Peripla_BP_I"/>
</dbReference>
<dbReference type="Pfam" id="PF00356">
    <property type="entry name" value="LacI"/>
    <property type="match status" value="1"/>
</dbReference>
<proteinExistence type="predicted"/>
<dbReference type="Proteomes" id="UP000298127">
    <property type="component" value="Unassembled WGS sequence"/>
</dbReference>
<dbReference type="PRINTS" id="PR00036">
    <property type="entry name" value="HTHLACI"/>
</dbReference>
<sequence>MGRTTGTTGIDDVARAAGVSASTVSRVMNGRAGVDAALAERVRTAASSLGYRPNPLARSLVLGRTQTIAVVVPDLANPTFQGMLRGVTLAAARDGYRVLVADTSEDAAAEEAIVRETRQRCDAVVLCSPRMASDVLIAAVAALDPVVVINREVPGIPGVSADYRVGIVELLEHLATLGHRRLVYAAGSPSSASDAARRAGLADFALARPDVEVLTVEAGATFGDGAAAASVVVESGATGVVAFNDLVAMGVLASLAAQGIAVPAEVSVVGFDDIPFAAFTTPALTTAAVPVGELGELAWRRLAARFAGEEPEGDVMLRPELRVRASSGPVRTVISPAAGAGAGAGAETGAGRS</sequence>
<keyword evidence="3" id="KW-0804">Transcription</keyword>
<organism evidence="5 6">
    <name type="scientific">Orlajensenia leifsoniae</name>
    <dbReference type="NCBI Taxonomy" id="2561933"/>
    <lineage>
        <taxon>Bacteria</taxon>
        <taxon>Bacillati</taxon>
        <taxon>Actinomycetota</taxon>
        <taxon>Actinomycetes</taxon>
        <taxon>Micrococcales</taxon>
        <taxon>Microbacteriaceae</taxon>
        <taxon>Orlajensenia</taxon>
    </lineage>
</organism>
<evidence type="ECO:0000313" key="6">
    <source>
        <dbReference type="Proteomes" id="UP000298127"/>
    </source>
</evidence>
<evidence type="ECO:0000259" key="4">
    <source>
        <dbReference type="PROSITE" id="PS50932"/>
    </source>
</evidence>
<feature type="domain" description="HTH lacI-type" evidence="4">
    <location>
        <begin position="8"/>
        <end position="62"/>
    </location>
</feature>
<dbReference type="GO" id="GO:0003700">
    <property type="term" value="F:DNA-binding transcription factor activity"/>
    <property type="evidence" value="ECO:0007669"/>
    <property type="project" value="TreeGrafter"/>
</dbReference>
<evidence type="ECO:0000256" key="2">
    <source>
        <dbReference type="ARBA" id="ARBA00023125"/>
    </source>
</evidence>
<dbReference type="InterPro" id="IPR010982">
    <property type="entry name" value="Lambda_DNA-bd_dom_sf"/>
</dbReference>
<dbReference type="Gene3D" id="1.10.260.40">
    <property type="entry name" value="lambda repressor-like DNA-binding domains"/>
    <property type="match status" value="1"/>
</dbReference>
<dbReference type="AlphaFoldDB" id="A0A4Y9R110"/>
<dbReference type="SUPFAM" id="SSF47413">
    <property type="entry name" value="lambda repressor-like DNA-binding domains"/>
    <property type="match status" value="1"/>
</dbReference>
<dbReference type="SMART" id="SM00354">
    <property type="entry name" value="HTH_LACI"/>
    <property type="match status" value="1"/>
</dbReference>
<keyword evidence="1" id="KW-0805">Transcription regulation</keyword>
<name>A0A4Y9R110_9MICO</name>
<evidence type="ECO:0000256" key="3">
    <source>
        <dbReference type="ARBA" id="ARBA00023163"/>
    </source>
</evidence>
<dbReference type="CDD" id="cd01392">
    <property type="entry name" value="HTH_LacI"/>
    <property type="match status" value="1"/>
</dbReference>
<gene>
    <name evidence="5" type="ORF">E4M00_12530</name>
</gene>
<reference evidence="5 6" key="1">
    <citation type="journal article" date="2018" name="J. Microbiol.">
        <title>Leifsonia flava sp. nov., a novel actinobacterium isolated from the rhizosphere of Aquilegia viridiflora.</title>
        <authorList>
            <person name="Cai Y."/>
            <person name="Tao W.Z."/>
            <person name="Ma Y.J."/>
            <person name="Cheng J."/>
            <person name="Zhang M.Y."/>
            <person name="Zhang Y.X."/>
        </authorList>
    </citation>
    <scope>NUCLEOTIDE SEQUENCE [LARGE SCALE GENOMIC DNA]</scope>
    <source>
        <strain evidence="5 6">SYP-B2174</strain>
    </source>
</reference>
<dbReference type="PANTHER" id="PTHR30146:SF109">
    <property type="entry name" value="HTH-TYPE TRANSCRIPTIONAL REGULATOR GALS"/>
    <property type="match status" value="1"/>
</dbReference>
<evidence type="ECO:0000256" key="1">
    <source>
        <dbReference type="ARBA" id="ARBA00023015"/>
    </source>
</evidence>
<dbReference type="InterPro" id="IPR000843">
    <property type="entry name" value="HTH_LacI"/>
</dbReference>
<dbReference type="PROSITE" id="PS50932">
    <property type="entry name" value="HTH_LACI_2"/>
    <property type="match status" value="1"/>
</dbReference>
<dbReference type="CDD" id="cd06267">
    <property type="entry name" value="PBP1_LacI_sugar_binding-like"/>
    <property type="match status" value="1"/>
</dbReference>
<dbReference type="InterPro" id="IPR046335">
    <property type="entry name" value="LacI/GalR-like_sensor"/>
</dbReference>
<dbReference type="EMBL" id="SPQZ01000004">
    <property type="protein sequence ID" value="TFV96885.1"/>
    <property type="molecule type" value="Genomic_DNA"/>
</dbReference>
<keyword evidence="2" id="KW-0238">DNA-binding</keyword>
<accession>A0A4Y9R110</accession>